<reference evidence="2" key="1">
    <citation type="journal article" date="2020" name="Nat. Commun.">
        <title>Genome assembly of wild tea tree DASZ reveals pedigree and selection history of tea varieties.</title>
        <authorList>
            <person name="Zhang W."/>
            <person name="Zhang Y."/>
            <person name="Qiu H."/>
            <person name="Guo Y."/>
            <person name="Wan H."/>
            <person name="Zhang X."/>
            <person name="Scossa F."/>
            <person name="Alseekh S."/>
            <person name="Zhang Q."/>
            <person name="Wang P."/>
            <person name="Xu L."/>
            <person name="Schmidt M.H."/>
            <person name="Jia X."/>
            <person name="Li D."/>
            <person name="Zhu A."/>
            <person name="Guo F."/>
            <person name="Chen W."/>
            <person name="Ni D."/>
            <person name="Usadel B."/>
            <person name="Fernie A.R."/>
            <person name="Wen W."/>
        </authorList>
    </citation>
    <scope>NUCLEOTIDE SEQUENCE [LARGE SCALE GENOMIC DNA]</scope>
    <source>
        <strain evidence="2">cv. G240</strain>
    </source>
</reference>
<comment type="caution">
    <text evidence="1">The sequence shown here is derived from an EMBL/GenBank/DDBJ whole genome shotgun (WGS) entry which is preliminary data.</text>
</comment>
<evidence type="ECO:0000313" key="2">
    <source>
        <dbReference type="Proteomes" id="UP000593564"/>
    </source>
</evidence>
<dbReference type="EMBL" id="JACBKZ010000004">
    <property type="protein sequence ID" value="KAF5952538.1"/>
    <property type="molecule type" value="Genomic_DNA"/>
</dbReference>
<sequence length="162" mass="18841">MERDSLLEMRIVREFVALVLHVQQPLSPKYRSEIREDRGELASKEREMKMRDIRKCCGSVVTKDDGGGAELESMKFTNLHCSDTDDFIRARTLCEEYNYFQSKLPQTLYCKQQKNSVSIFDLSTSSERLLNLHLQKLAMDCHRFSMQEGPINVFQWKGHSVG</sequence>
<evidence type="ECO:0000313" key="1">
    <source>
        <dbReference type="EMBL" id="KAF5952538.1"/>
    </source>
</evidence>
<reference evidence="1 2" key="2">
    <citation type="submission" date="2020-07" db="EMBL/GenBank/DDBJ databases">
        <title>Genome assembly of wild tea tree DASZ reveals pedigree and selection history of tea varieties.</title>
        <authorList>
            <person name="Zhang W."/>
        </authorList>
    </citation>
    <scope>NUCLEOTIDE SEQUENCE [LARGE SCALE GENOMIC DNA]</scope>
    <source>
        <strain evidence="2">cv. G240</strain>
        <tissue evidence="1">Leaf</tissue>
    </source>
</reference>
<protein>
    <submittedName>
        <fullName evidence="1">Uncharacterized protein</fullName>
    </submittedName>
</protein>
<gene>
    <name evidence="1" type="ORF">HYC85_010482</name>
</gene>
<dbReference type="AlphaFoldDB" id="A0A7J7HKM9"/>
<name>A0A7J7HKM9_CAMSI</name>
<proteinExistence type="predicted"/>
<keyword evidence="2" id="KW-1185">Reference proteome</keyword>
<accession>A0A7J7HKM9</accession>
<organism evidence="1 2">
    <name type="scientific">Camellia sinensis</name>
    <name type="common">Tea plant</name>
    <name type="synonym">Thea sinensis</name>
    <dbReference type="NCBI Taxonomy" id="4442"/>
    <lineage>
        <taxon>Eukaryota</taxon>
        <taxon>Viridiplantae</taxon>
        <taxon>Streptophyta</taxon>
        <taxon>Embryophyta</taxon>
        <taxon>Tracheophyta</taxon>
        <taxon>Spermatophyta</taxon>
        <taxon>Magnoliopsida</taxon>
        <taxon>eudicotyledons</taxon>
        <taxon>Gunneridae</taxon>
        <taxon>Pentapetalae</taxon>
        <taxon>asterids</taxon>
        <taxon>Ericales</taxon>
        <taxon>Theaceae</taxon>
        <taxon>Camellia</taxon>
    </lineage>
</organism>
<dbReference type="Proteomes" id="UP000593564">
    <property type="component" value="Unassembled WGS sequence"/>
</dbReference>